<gene>
    <name evidence="3" type="ORF">EV192_10137</name>
</gene>
<evidence type="ECO:0000256" key="2">
    <source>
        <dbReference type="SAM" id="SignalP"/>
    </source>
</evidence>
<dbReference type="PROSITE" id="PS51257">
    <property type="entry name" value="PROKAR_LIPOPROTEIN"/>
    <property type="match status" value="1"/>
</dbReference>
<proteinExistence type="predicted"/>
<evidence type="ECO:0008006" key="5">
    <source>
        <dbReference type="Google" id="ProtNLM"/>
    </source>
</evidence>
<dbReference type="Proteomes" id="UP000295680">
    <property type="component" value="Unassembled WGS sequence"/>
</dbReference>
<evidence type="ECO:0000313" key="4">
    <source>
        <dbReference type="Proteomes" id="UP000295680"/>
    </source>
</evidence>
<feature type="region of interest" description="Disordered" evidence="1">
    <location>
        <begin position="22"/>
        <end position="82"/>
    </location>
</feature>
<sequence length="218" mass="21807">MSRRPSLVVAVALGITLTLAGCSSSSNGAPPAPGGVSGSNAPPPQSGSGSGGPSGSAGSGAPTGPVAPLPPAGGDPVKWADNLCTPLSEFTKSIADQAATMSQVQDQSQIQAKLGQLVDDMATGLGRTVDRLKTIEPSPIKGADDVKNKIVEAYQKSQQVLKDAAGKVRGGDQDAAAQILQSLGDETSKITDPFKDNTNDALRDAMGKAAACKDITGG</sequence>
<evidence type="ECO:0000256" key="1">
    <source>
        <dbReference type="SAM" id="MobiDB-lite"/>
    </source>
</evidence>
<feature type="compositionally biased region" description="Gly residues" evidence="1">
    <location>
        <begin position="48"/>
        <end position="58"/>
    </location>
</feature>
<evidence type="ECO:0000313" key="3">
    <source>
        <dbReference type="EMBL" id="TCO64272.1"/>
    </source>
</evidence>
<comment type="caution">
    <text evidence="3">The sequence shown here is derived from an EMBL/GenBank/DDBJ whole genome shotgun (WGS) entry which is preliminary data.</text>
</comment>
<name>A0A4R2JYF9_9PSEU</name>
<organism evidence="3 4">
    <name type="scientific">Actinocrispum wychmicini</name>
    <dbReference type="NCBI Taxonomy" id="1213861"/>
    <lineage>
        <taxon>Bacteria</taxon>
        <taxon>Bacillati</taxon>
        <taxon>Actinomycetota</taxon>
        <taxon>Actinomycetes</taxon>
        <taxon>Pseudonocardiales</taxon>
        <taxon>Pseudonocardiaceae</taxon>
        <taxon>Actinocrispum</taxon>
    </lineage>
</organism>
<dbReference type="AlphaFoldDB" id="A0A4R2JYF9"/>
<reference evidence="3 4" key="1">
    <citation type="submission" date="2019-03" db="EMBL/GenBank/DDBJ databases">
        <title>Genomic Encyclopedia of Type Strains, Phase IV (KMG-IV): sequencing the most valuable type-strain genomes for metagenomic binning, comparative biology and taxonomic classification.</title>
        <authorList>
            <person name="Goeker M."/>
        </authorList>
    </citation>
    <scope>NUCLEOTIDE SEQUENCE [LARGE SCALE GENOMIC DNA]</scope>
    <source>
        <strain evidence="3 4">DSM 45934</strain>
    </source>
</reference>
<dbReference type="OrthoDB" id="3679876at2"/>
<accession>A0A4R2JYF9</accession>
<dbReference type="EMBL" id="SLWS01000001">
    <property type="protein sequence ID" value="TCO64272.1"/>
    <property type="molecule type" value="Genomic_DNA"/>
</dbReference>
<dbReference type="RefSeq" id="WP_132109938.1">
    <property type="nucleotide sequence ID" value="NZ_SLWS01000001.1"/>
</dbReference>
<feature type="signal peptide" evidence="2">
    <location>
        <begin position="1"/>
        <end position="20"/>
    </location>
</feature>
<keyword evidence="2" id="KW-0732">Signal</keyword>
<keyword evidence="4" id="KW-1185">Reference proteome</keyword>
<protein>
    <recommendedName>
        <fullName evidence="5">Small secreted protein</fullName>
    </recommendedName>
</protein>
<feature type="chain" id="PRO_5039209459" description="Small secreted protein" evidence="2">
    <location>
        <begin position="21"/>
        <end position="218"/>
    </location>
</feature>